<keyword evidence="11" id="KW-1185">Reference proteome</keyword>
<dbReference type="GO" id="GO:0046873">
    <property type="term" value="F:metal ion transmembrane transporter activity"/>
    <property type="evidence" value="ECO:0007669"/>
    <property type="project" value="InterPro"/>
</dbReference>
<feature type="region of interest" description="Disordered" evidence="8">
    <location>
        <begin position="344"/>
        <end position="463"/>
    </location>
</feature>
<feature type="transmembrane region" description="Helical" evidence="9">
    <location>
        <begin position="1261"/>
        <end position="1285"/>
    </location>
</feature>
<keyword evidence="7 9" id="KW-0472">Membrane</keyword>
<evidence type="ECO:0000256" key="8">
    <source>
        <dbReference type="SAM" id="MobiDB-lite"/>
    </source>
</evidence>
<feature type="transmembrane region" description="Helical" evidence="9">
    <location>
        <begin position="119"/>
        <end position="137"/>
    </location>
</feature>
<protein>
    <submittedName>
        <fullName evidence="10">Dual oxidase 2</fullName>
    </submittedName>
</protein>
<dbReference type="CDD" id="cd13959">
    <property type="entry name" value="PT_UbiA_COQ2"/>
    <property type="match status" value="1"/>
</dbReference>
<name>A0A0U1M2Y2_TALIS</name>
<keyword evidence="6 9" id="KW-1133">Transmembrane helix</keyword>
<feature type="transmembrane region" description="Helical" evidence="9">
    <location>
        <begin position="1297"/>
        <end position="1318"/>
    </location>
</feature>
<comment type="similarity">
    <text evidence="3">Belongs to the UbiA prenyltransferase family.</text>
</comment>
<dbReference type="STRING" id="28573.A0A0U1M2Y2"/>
<organism evidence="10 11">
    <name type="scientific">Talaromyces islandicus</name>
    <name type="common">Penicillium islandicum</name>
    <dbReference type="NCBI Taxonomy" id="28573"/>
    <lineage>
        <taxon>Eukaryota</taxon>
        <taxon>Fungi</taxon>
        <taxon>Dikarya</taxon>
        <taxon>Ascomycota</taxon>
        <taxon>Pezizomycotina</taxon>
        <taxon>Eurotiomycetes</taxon>
        <taxon>Eurotiomycetidae</taxon>
        <taxon>Eurotiales</taxon>
        <taxon>Trichocomaceae</taxon>
        <taxon>Talaromyces</taxon>
        <taxon>Talaromyces sect. Islandici</taxon>
    </lineage>
</organism>
<proteinExistence type="inferred from homology"/>
<reference evidence="10 11" key="1">
    <citation type="submission" date="2015-04" db="EMBL/GenBank/DDBJ databases">
        <authorList>
            <person name="Syromyatnikov M.Y."/>
            <person name="Popov V.N."/>
        </authorList>
    </citation>
    <scope>NUCLEOTIDE SEQUENCE [LARGE SCALE GENOMIC DNA]</scope>
    <source>
        <strain evidence="10">WF-38-12</strain>
    </source>
</reference>
<dbReference type="SUPFAM" id="SSF144083">
    <property type="entry name" value="Magnesium transport protein CorA, transmembrane region"/>
    <property type="match status" value="1"/>
</dbReference>
<feature type="transmembrane region" description="Helical" evidence="9">
    <location>
        <begin position="243"/>
        <end position="261"/>
    </location>
</feature>
<feature type="transmembrane region" description="Helical" evidence="9">
    <location>
        <begin position="162"/>
        <end position="182"/>
    </location>
</feature>
<dbReference type="OrthoDB" id="18170at2759"/>
<feature type="transmembrane region" description="Helical" evidence="9">
    <location>
        <begin position="194"/>
        <end position="216"/>
    </location>
</feature>
<evidence type="ECO:0000313" key="11">
    <source>
        <dbReference type="Proteomes" id="UP000054383"/>
    </source>
</evidence>
<feature type="transmembrane region" description="Helical" evidence="9">
    <location>
        <begin position="39"/>
        <end position="59"/>
    </location>
</feature>
<dbReference type="Pfam" id="PF01544">
    <property type="entry name" value="CorA"/>
    <property type="match status" value="1"/>
</dbReference>
<accession>A0A0U1M2Y2</accession>
<dbReference type="GO" id="GO:0005743">
    <property type="term" value="C:mitochondrial inner membrane"/>
    <property type="evidence" value="ECO:0007669"/>
    <property type="project" value="TreeGrafter"/>
</dbReference>
<dbReference type="Gene3D" id="1.20.58.340">
    <property type="entry name" value="Magnesium transport protein CorA, transmembrane region"/>
    <property type="match status" value="1"/>
</dbReference>
<dbReference type="OMA" id="WAYWAVA"/>
<evidence type="ECO:0000256" key="5">
    <source>
        <dbReference type="ARBA" id="ARBA00022692"/>
    </source>
</evidence>
<dbReference type="InterPro" id="IPR045863">
    <property type="entry name" value="CorA_TM1_TM2"/>
</dbReference>
<dbReference type="EMBL" id="CVMT01000007">
    <property type="protein sequence ID" value="CRG89948.1"/>
    <property type="molecule type" value="Genomic_DNA"/>
</dbReference>
<keyword evidence="4" id="KW-0808">Transferase</keyword>
<evidence type="ECO:0000256" key="4">
    <source>
        <dbReference type="ARBA" id="ARBA00022679"/>
    </source>
</evidence>
<evidence type="ECO:0000313" key="10">
    <source>
        <dbReference type="EMBL" id="CRG89948.1"/>
    </source>
</evidence>
<evidence type="ECO:0000256" key="1">
    <source>
        <dbReference type="ARBA" id="ARBA00004141"/>
    </source>
</evidence>
<comment type="pathway">
    <text evidence="2">Secondary metabolite biosynthesis; terpenoid biosynthesis.</text>
</comment>
<sequence length="1372" mass="156530">MPVQGTEGAFTTLKYNRLLASLPLSWLPYLELVRFSEPLGIPIVLSFFFTGLFYGACLTRPVIQPRELLEPTVYLSLYALVMRYALIAFSDTVDADHDKKVPRTSFRPVARGAITKTQAFSFSGVLFGLGLFILSYLPKRSYGWAFNNTVAMMVFPFMKHQVVQPLFMLGFGYTSAIFQGMATVGVCFSPFSGNFLSTVCLGMATFLLIVIVYTVYAFQDVREDAKAGIISLPILLDGGAKKFLWALTNVMAFLLFVVGRFNDFSPFYYLVPWASCLVLFSAMLLLVDLRIPADCYWWFIRAYLGAPGCLVWGFFVEYCFRVWLLSNARTRNIYDDSGSSEDYGYYNSEDEPAPRNNRNRRGYYGTDESLSSSTDDEERDDEKRDKDDGIYGSKRYYSHGRGRRRSRRRKASAHPDANSVYPFSLPGHRQRRQLLAEDGSTKGSDDTDSEKTEGGSEPSGIWHRTVKDVQHVYSARYTGEKVQYGGLQSAELKTRQYDGKSSQTPLFQWIHFQDSDMNFEVFQDRVDQVQNLTATQRQAVSKLLRKVKNKYDSSLQVATHPTIRVMQPGFLTGVEWPADEQTSMQRTNRAMATNVAWICFPYFSLDQYQGLFSNPKKGAHPMHTLLQTRSSMTSMKREIKQAVCQVGDNTDKLCFHVGQLWCVVIDDSFLVTCGRMPFTTLKGEAVSLNSAPIPGPDLSDSPRILVAYGESVLWIFKAEECPTWFSFYSRFWQFSTRPVEILYQNRVLNEAAWPRILEYAARNERRKQGPLRLSFRLASRKNKDRLDFLSLSNDRLEQPVNYEPVESLQIDVARSPTFTVFTQLNRQKTTSTTHLSSDSIDKKQLSQDLKRMHDYLENEIEPHERIAYRECPESSRQEVFSELRTQIQREQSSATAGNEARTETEKSLVESKKDLVSACDYIFGVFFPFNLTGPSISKFWGGILQVISAEIPYSNEHFSGRYRVRRGRHNEPETREWELELESLVNCFRSIARKLKPFRDVVSMASPADQAKIQIPETLPKAWIHVVMALVLYMVPRPAYYYWESKADIAADLLSDGVAAMLKCLQAMDSLLEDTVFAPFDLATLLVYQLGKDVTNSRPDIEQTYSQHLALLDNEVKSKPLDRSHQIRIQLFREELNAIVTTMQKQEDVVSSIKACYEKTTHHQPTYTKGYEDMKELELIQNNPYPAARAPTDSALFDDFFKQLRPSSDLPGGYRKFLAGDCLSVIGSRRRNAQEMRIEGGSLSRWNLDEIETNRNRQDSAIYVFTVVTVIFLPLSTVAGILGMNTNDVRNMEVDQWVFWAVAVPLTLVVALVCLVATGELRNFMATLVGLWVDRVTLFGSDRWLVVREGDYDGLGGGEANRRVRRRRFSAY</sequence>
<evidence type="ECO:0000256" key="2">
    <source>
        <dbReference type="ARBA" id="ARBA00004721"/>
    </source>
</evidence>
<evidence type="ECO:0000256" key="6">
    <source>
        <dbReference type="ARBA" id="ARBA00022989"/>
    </source>
</evidence>
<dbReference type="Pfam" id="PF01040">
    <property type="entry name" value="UbiA"/>
    <property type="match status" value="1"/>
</dbReference>
<feature type="transmembrane region" description="Helical" evidence="9">
    <location>
        <begin position="267"/>
        <end position="287"/>
    </location>
</feature>
<feature type="compositionally biased region" description="Basic and acidic residues" evidence="8">
    <location>
        <begin position="439"/>
        <end position="454"/>
    </location>
</feature>
<evidence type="ECO:0000256" key="7">
    <source>
        <dbReference type="ARBA" id="ARBA00023136"/>
    </source>
</evidence>
<keyword evidence="5 9" id="KW-0812">Transmembrane</keyword>
<evidence type="ECO:0000256" key="3">
    <source>
        <dbReference type="ARBA" id="ARBA00005985"/>
    </source>
</evidence>
<dbReference type="InterPro" id="IPR044878">
    <property type="entry name" value="UbiA_sf"/>
</dbReference>
<dbReference type="InterPro" id="IPR000537">
    <property type="entry name" value="UbiA_prenyltransferase"/>
</dbReference>
<dbReference type="Gene3D" id="1.10.357.140">
    <property type="entry name" value="UbiA prenyltransferase"/>
    <property type="match status" value="1"/>
</dbReference>
<dbReference type="InterPro" id="IPR002523">
    <property type="entry name" value="MgTranspt_CorA/ZnTranspt_ZntB"/>
</dbReference>
<dbReference type="GO" id="GO:0008412">
    <property type="term" value="F:4-hydroxybenzoate polyprenyltransferase activity"/>
    <property type="evidence" value="ECO:0007669"/>
    <property type="project" value="TreeGrafter"/>
</dbReference>
<dbReference type="GO" id="GO:0006744">
    <property type="term" value="P:ubiquinone biosynthetic process"/>
    <property type="evidence" value="ECO:0007669"/>
    <property type="project" value="TreeGrafter"/>
</dbReference>
<feature type="region of interest" description="Disordered" evidence="8">
    <location>
        <begin position="886"/>
        <end position="905"/>
    </location>
</feature>
<dbReference type="PANTHER" id="PTHR11048">
    <property type="entry name" value="PRENYLTRANSFERASES"/>
    <property type="match status" value="1"/>
</dbReference>
<dbReference type="Gene3D" id="1.20.120.1780">
    <property type="entry name" value="UbiA prenyltransferase"/>
    <property type="match status" value="1"/>
</dbReference>
<comment type="subcellular location">
    <subcellularLocation>
        <location evidence="1">Membrane</location>
        <topology evidence="1">Multi-pass membrane protein</topology>
    </subcellularLocation>
</comment>
<feature type="compositionally biased region" description="Basic residues" evidence="8">
    <location>
        <begin position="396"/>
        <end position="412"/>
    </location>
</feature>
<evidence type="ECO:0000256" key="9">
    <source>
        <dbReference type="SAM" id="Phobius"/>
    </source>
</evidence>
<dbReference type="InterPro" id="IPR039653">
    <property type="entry name" value="Prenyltransferase"/>
</dbReference>
<dbReference type="Proteomes" id="UP000054383">
    <property type="component" value="Unassembled WGS sequence"/>
</dbReference>
<gene>
    <name evidence="10" type="ORF">PISL3812_06987</name>
</gene>
<feature type="transmembrane region" description="Helical" evidence="9">
    <location>
        <begin position="299"/>
        <end position="324"/>
    </location>
</feature>
<dbReference type="PANTHER" id="PTHR11048:SF39">
    <property type="entry name" value="POLYPRENYL TRANSFERASE AUSN"/>
    <property type="match status" value="1"/>
</dbReference>
<feature type="compositionally biased region" description="Polar residues" evidence="8">
    <location>
        <begin position="886"/>
        <end position="896"/>
    </location>
</feature>